<sequence>MYGTPIFFAETLKWQMVNVFQHHVKYAAISDRQKVYIRHSSRRSRKIASARVLSRTMRPKRRLKPLNCLLTVPWKSEEQRLGFVPVSKTMLPNRLETLKCLHATVQWESEEQRLRFVPDYCALIADWKDELPDLRQVFERDEMDWLLAHAATKMQKSFTGGRRIVEFAAESGYRDNEPLKIGEDGKPSPLRETLLHRVDRDFDPTTYPLYIMSRLFEIYNRADVNFTDERGRTHFDIACRFNQFAAYLDFKKHGFDVVNYVVEETGDSPLHLALASGQESIMIDAMLREGADPNARNEAGATPLHVTCALGEVAWSLIEALLRAGADPNSTNAQGETPLHVICRRSHAFDSVPFVKRLYTGCAKRGLTLLINARDNVGCTPLHWAVANLHLDTIDTLFAIGADVANFSFPNETRFGGRFELITEDIMINPNQLKLLRVAHVLAVVERVRDRGYELKLEDVATIAQLFAKHELYEKKIDLDDSWLLNEVLKAGAQALLIRKDPRRRTGTVRLTRDESLSLWEVLTLKPWQSDYRFAYAHLLKFARRDGLFMGLGEGASKYRDACRERLCDVMFRRLLDPWVLPSFSELIDNRLPIELCEMIVEKFTLKDMANICQALKLKRRVVQERAKKQMAEQICSRETECKKERSHPYRKQSFKTRNCLEYSPSISSLLCVLVYTRTSIIRMRADAQTDCSLSLDVFTSASLSLLKKHEEASARSLKLLRYSRDRGNPNDAYIAQYYMEKAKSERSRESRRQRRRRRWLYYMGSTHLDFYEDDRKILVRRRRRYGARTSNSTIATLDEYSNTTLKHNFVRVCVFLYYIGLIKRHFFSFKFCHGYKMEKLRFEFVMKAAADKKSNALMVVTSITTPDGEIFDIPAELQEVSLHTELMKTDIYKKIKNTNLKRNQKRKSLDIAER</sequence>
<dbReference type="Pfam" id="PF00023">
    <property type="entry name" value="Ank"/>
    <property type="match status" value="1"/>
</dbReference>
<dbReference type="SMART" id="SM00248">
    <property type="entry name" value="ANK"/>
    <property type="match status" value="4"/>
</dbReference>
<keyword evidence="2 3" id="KW-0040">ANK repeat</keyword>
<accession>A0A6H5IL22</accession>
<dbReference type="InterPro" id="IPR036770">
    <property type="entry name" value="Ankyrin_rpt-contain_sf"/>
</dbReference>
<dbReference type="AlphaFoldDB" id="A0A6H5IL22"/>
<organism evidence="4 5">
    <name type="scientific">Trichogramma brassicae</name>
    <dbReference type="NCBI Taxonomy" id="86971"/>
    <lineage>
        <taxon>Eukaryota</taxon>
        <taxon>Metazoa</taxon>
        <taxon>Ecdysozoa</taxon>
        <taxon>Arthropoda</taxon>
        <taxon>Hexapoda</taxon>
        <taxon>Insecta</taxon>
        <taxon>Pterygota</taxon>
        <taxon>Neoptera</taxon>
        <taxon>Endopterygota</taxon>
        <taxon>Hymenoptera</taxon>
        <taxon>Apocrita</taxon>
        <taxon>Proctotrupomorpha</taxon>
        <taxon>Chalcidoidea</taxon>
        <taxon>Trichogrammatidae</taxon>
        <taxon>Trichogramma</taxon>
    </lineage>
</organism>
<protein>
    <submittedName>
        <fullName evidence="4">Uncharacterized protein</fullName>
    </submittedName>
</protein>
<dbReference type="PROSITE" id="PS50297">
    <property type="entry name" value="ANK_REP_REGION"/>
    <property type="match status" value="3"/>
</dbReference>
<evidence type="ECO:0000313" key="5">
    <source>
        <dbReference type="Proteomes" id="UP000479190"/>
    </source>
</evidence>
<dbReference type="PROSITE" id="PS50088">
    <property type="entry name" value="ANK_REPEAT"/>
    <property type="match status" value="3"/>
</dbReference>
<dbReference type="GO" id="GO:0071356">
    <property type="term" value="P:cellular response to tumor necrosis factor"/>
    <property type="evidence" value="ECO:0007669"/>
    <property type="project" value="TreeGrafter"/>
</dbReference>
<evidence type="ECO:0000313" key="4">
    <source>
        <dbReference type="EMBL" id="CAB0038934.1"/>
    </source>
</evidence>
<dbReference type="PANTHER" id="PTHR46680">
    <property type="entry name" value="NF-KAPPA-B INHIBITOR ALPHA"/>
    <property type="match status" value="1"/>
</dbReference>
<evidence type="ECO:0000256" key="2">
    <source>
        <dbReference type="ARBA" id="ARBA00023043"/>
    </source>
</evidence>
<feature type="repeat" description="ANK" evidence="3">
    <location>
        <begin position="377"/>
        <end position="409"/>
    </location>
</feature>
<dbReference type="InterPro" id="IPR002110">
    <property type="entry name" value="Ankyrin_rpt"/>
</dbReference>
<dbReference type="InterPro" id="IPR051070">
    <property type="entry name" value="NF-kappa-B_inhibitor"/>
</dbReference>
<gene>
    <name evidence="4" type="ORF">TBRA_LOCUS10701</name>
</gene>
<dbReference type="Gene3D" id="1.25.40.20">
    <property type="entry name" value="Ankyrin repeat-containing domain"/>
    <property type="match status" value="1"/>
</dbReference>
<dbReference type="GO" id="GO:0051059">
    <property type="term" value="F:NF-kappaB binding"/>
    <property type="evidence" value="ECO:0007669"/>
    <property type="project" value="TreeGrafter"/>
</dbReference>
<evidence type="ECO:0000256" key="3">
    <source>
        <dbReference type="PROSITE-ProRule" id="PRU00023"/>
    </source>
</evidence>
<name>A0A6H5IL22_9HYME</name>
<feature type="repeat" description="ANK" evidence="3">
    <location>
        <begin position="265"/>
        <end position="298"/>
    </location>
</feature>
<dbReference type="SUPFAM" id="SSF48403">
    <property type="entry name" value="Ankyrin repeat"/>
    <property type="match status" value="1"/>
</dbReference>
<dbReference type="PANTHER" id="PTHR46680:SF3">
    <property type="entry name" value="NF-KAPPA-B INHIBITOR CACTUS"/>
    <property type="match status" value="1"/>
</dbReference>
<dbReference type="Pfam" id="PF12796">
    <property type="entry name" value="Ank_2"/>
    <property type="match status" value="1"/>
</dbReference>
<proteinExistence type="predicted"/>
<feature type="repeat" description="ANK" evidence="3">
    <location>
        <begin position="299"/>
        <end position="333"/>
    </location>
</feature>
<keyword evidence="1" id="KW-0677">Repeat</keyword>
<evidence type="ECO:0000256" key="1">
    <source>
        <dbReference type="ARBA" id="ARBA00022737"/>
    </source>
</evidence>
<reference evidence="4 5" key="1">
    <citation type="submission" date="2020-02" db="EMBL/GenBank/DDBJ databases">
        <authorList>
            <person name="Ferguson B K."/>
        </authorList>
    </citation>
    <scope>NUCLEOTIDE SEQUENCE [LARGE SCALE GENOMIC DNA]</scope>
</reference>
<dbReference type="Proteomes" id="UP000479190">
    <property type="component" value="Unassembled WGS sequence"/>
</dbReference>
<dbReference type="GO" id="GO:0005829">
    <property type="term" value="C:cytosol"/>
    <property type="evidence" value="ECO:0007669"/>
    <property type="project" value="TreeGrafter"/>
</dbReference>
<dbReference type="EMBL" id="CADCXV010000928">
    <property type="protein sequence ID" value="CAB0038934.1"/>
    <property type="molecule type" value="Genomic_DNA"/>
</dbReference>
<keyword evidence="5" id="KW-1185">Reference proteome</keyword>
<dbReference type="OrthoDB" id="539213at2759"/>